<evidence type="ECO:0008006" key="7">
    <source>
        <dbReference type="Google" id="ProtNLM"/>
    </source>
</evidence>
<evidence type="ECO:0000259" key="3">
    <source>
        <dbReference type="Pfam" id="PF00823"/>
    </source>
</evidence>
<dbReference type="FunFam" id="1.20.1260.20:FF:000001">
    <property type="entry name" value="PPE family protein PPE41"/>
    <property type="match status" value="1"/>
</dbReference>
<dbReference type="InterPro" id="IPR022171">
    <property type="entry name" value="PPE_C"/>
</dbReference>
<dbReference type="Proteomes" id="UP000093592">
    <property type="component" value="Unassembled WGS sequence"/>
</dbReference>
<evidence type="ECO:0000256" key="1">
    <source>
        <dbReference type="ARBA" id="ARBA00010652"/>
    </source>
</evidence>
<feature type="domain" description="PPE" evidence="3">
    <location>
        <begin position="2"/>
        <end position="164"/>
    </location>
</feature>
<dbReference type="AlphaFoldDB" id="A0A1A2ZGF9"/>
<feature type="domain" description="PPE family C-terminal" evidence="4">
    <location>
        <begin position="293"/>
        <end position="357"/>
    </location>
</feature>
<dbReference type="RefSeq" id="WP_065013989.1">
    <property type="nucleotide sequence ID" value="NZ_LZKJ01000079.1"/>
</dbReference>
<protein>
    <recommendedName>
        <fullName evidence="7">PPE family protein</fullName>
    </recommendedName>
</protein>
<dbReference type="PANTHER" id="PTHR46766:SF1">
    <property type="entry name" value="GLUTAMINE-RICH PROTEIN 2"/>
    <property type="match status" value="1"/>
</dbReference>
<name>A0A1A2ZGF9_9MYCO</name>
<dbReference type="PANTHER" id="PTHR46766">
    <property type="entry name" value="GLUTAMINE-RICH PROTEIN 2"/>
    <property type="match status" value="1"/>
</dbReference>
<evidence type="ECO:0000313" key="5">
    <source>
        <dbReference type="EMBL" id="OBI48166.1"/>
    </source>
</evidence>
<organism evidence="5 6">
    <name type="scientific">Mycobacterium kyorinense</name>
    <dbReference type="NCBI Taxonomy" id="487514"/>
    <lineage>
        <taxon>Bacteria</taxon>
        <taxon>Bacillati</taxon>
        <taxon>Actinomycetota</taxon>
        <taxon>Actinomycetes</taxon>
        <taxon>Mycobacteriales</taxon>
        <taxon>Mycobacteriaceae</taxon>
        <taxon>Mycobacterium</taxon>
    </lineage>
</organism>
<proteinExistence type="inferred from homology"/>
<evidence type="ECO:0000256" key="2">
    <source>
        <dbReference type="SAM" id="MobiDB-lite"/>
    </source>
</evidence>
<evidence type="ECO:0000259" key="4">
    <source>
        <dbReference type="Pfam" id="PF12484"/>
    </source>
</evidence>
<feature type="compositionally biased region" description="Basic and acidic residues" evidence="2">
    <location>
        <begin position="358"/>
        <end position="369"/>
    </location>
</feature>
<reference evidence="6" key="1">
    <citation type="submission" date="2016-06" db="EMBL/GenBank/DDBJ databases">
        <authorList>
            <person name="Sutton G."/>
            <person name="Brinkac L."/>
            <person name="Sanka R."/>
            <person name="Adams M."/>
            <person name="Lau E."/>
            <person name="Sam S."/>
            <person name="Sreng N."/>
            <person name="Him V."/>
            <person name="Kerleguer A."/>
            <person name="Cheng S."/>
        </authorList>
    </citation>
    <scope>NUCLEOTIDE SEQUENCE [LARGE SCALE GENOMIC DNA]</scope>
    <source>
        <strain evidence="6">E861</strain>
    </source>
</reference>
<dbReference type="Pfam" id="PF00823">
    <property type="entry name" value="PPE"/>
    <property type="match status" value="1"/>
</dbReference>
<dbReference type="Pfam" id="PF12484">
    <property type="entry name" value="PPE-SVP"/>
    <property type="match status" value="1"/>
</dbReference>
<feature type="compositionally biased region" description="Basic residues" evidence="2">
    <location>
        <begin position="370"/>
        <end position="380"/>
    </location>
</feature>
<comment type="caution">
    <text evidence="5">The sequence shown here is derived from an EMBL/GenBank/DDBJ whole genome shotgun (WGS) entry which is preliminary data.</text>
</comment>
<comment type="similarity">
    <text evidence="1">Belongs to the mycobacterial PPE family.</text>
</comment>
<feature type="region of interest" description="Disordered" evidence="2">
    <location>
        <begin position="354"/>
        <end position="380"/>
    </location>
</feature>
<evidence type="ECO:0000313" key="6">
    <source>
        <dbReference type="Proteomes" id="UP000093592"/>
    </source>
</evidence>
<dbReference type="GO" id="GO:0052572">
    <property type="term" value="P:response to host immune response"/>
    <property type="evidence" value="ECO:0007669"/>
    <property type="project" value="TreeGrafter"/>
</dbReference>
<dbReference type="EMBL" id="LZKJ01000079">
    <property type="protein sequence ID" value="OBI48166.1"/>
    <property type="molecule type" value="Genomic_DNA"/>
</dbReference>
<dbReference type="InterPro" id="IPR000030">
    <property type="entry name" value="PPE_dom"/>
</dbReference>
<accession>A0A1A2ZGF9</accession>
<dbReference type="SUPFAM" id="SSF140459">
    <property type="entry name" value="PE/PPE dimer-like"/>
    <property type="match status" value="1"/>
</dbReference>
<dbReference type="OrthoDB" id="4710479at2"/>
<dbReference type="Gene3D" id="1.20.1260.20">
    <property type="entry name" value="PPE superfamily"/>
    <property type="match status" value="1"/>
</dbReference>
<gene>
    <name evidence="5" type="ORF">A5707_01265</name>
</gene>
<dbReference type="InterPro" id="IPR038332">
    <property type="entry name" value="PPE_sf"/>
</dbReference>
<sequence length="380" mass="37623">MDFAALPPEINSGRMYAGPGSAPMMAAAAAWDELANDLYATAASYEAVVSGLSSGPWLGASSASMAAAAAPHTAWLSATAAQAQQTGAQAKAAAAAHAAAYAMTVPPPVIAANRTELVTLVATNILGQNAPAIAANEADYAEMWAQDAAAMYGYAAASQTASQVTPFTSPQQTTNPGGMAAQHAAVAQATGTSAGHASVSQALQAAAPSAPTGSIPGLDTLGSLSDIWALPQDALFDTAIIAAFFPEYAIAGTALPSPFGLGAAAPGAIAAAQPLGLTPVLEAPVGLAGASVSAGVGQATSLSGMSVPQGWATAAPEMRLAAAELPIANVVASEGGMFSGMPLFGGAPLMTMSGRGMADSRRRDPDEAKRKAKGRRSTMR</sequence>